<organism evidence="1">
    <name type="scientific">Salmonella newport</name>
    <dbReference type="NCBI Taxonomy" id="108619"/>
    <lineage>
        <taxon>Bacteria</taxon>
        <taxon>Pseudomonadati</taxon>
        <taxon>Pseudomonadota</taxon>
        <taxon>Gammaproteobacteria</taxon>
        <taxon>Enterobacterales</taxon>
        <taxon>Enterobacteriaceae</taxon>
        <taxon>Salmonella</taxon>
    </lineage>
</organism>
<protein>
    <submittedName>
        <fullName evidence="1">Uncharacterized protein</fullName>
    </submittedName>
</protein>
<name>A0A752FDQ4_SALNE</name>
<gene>
    <name evidence="1" type="ORF">G9260_002662</name>
</gene>
<evidence type="ECO:0000313" key="1">
    <source>
        <dbReference type="EMBL" id="HAF7394642.1"/>
    </source>
</evidence>
<reference evidence="1" key="1">
    <citation type="journal article" date="2018" name="Genome Biol.">
        <title>SKESA: strategic k-mer extension for scrupulous assemblies.</title>
        <authorList>
            <person name="Souvorov A."/>
            <person name="Agarwala R."/>
            <person name="Lipman D.J."/>
        </authorList>
    </citation>
    <scope>NUCLEOTIDE SEQUENCE</scope>
    <source>
        <strain evidence="1">09-3171</strain>
    </source>
</reference>
<dbReference type="AlphaFoldDB" id="A0A752FDQ4"/>
<accession>A0A752FDQ4</accession>
<reference evidence="1" key="2">
    <citation type="submission" date="2018-07" db="EMBL/GenBank/DDBJ databases">
        <authorList>
            <consortium name="NCBI Pathogen Detection Project"/>
        </authorList>
    </citation>
    <scope>NUCLEOTIDE SEQUENCE</scope>
    <source>
        <strain evidence="1">09-3171</strain>
    </source>
</reference>
<dbReference type="EMBL" id="DAAWDR010000028">
    <property type="protein sequence ID" value="HAF7394642.1"/>
    <property type="molecule type" value="Genomic_DNA"/>
</dbReference>
<comment type="caution">
    <text evidence="1">The sequence shown here is derived from an EMBL/GenBank/DDBJ whole genome shotgun (WGS) entry which is preliminary data.</text>
</comment>
<sequence length="113" mass="13086">MPLTQIGGNYYNKERLLDDNAVVELSGYVPWTLSLSLYCGQRKARSSLPHQFPVLKIKTVQARAEKIFYFTHQIWQRSSAAMNSPDIHFNLMDRCSSIPRKMLCFANMLIFRA</sequence>
<proteinExistence type="predicted"/>